<dbReference type="InterPro" id="IPR011006">
    <property type="entry name" value="CheY-like_superfamily"/>
</dbReference>
<proteinExistence type="predicted"/>
<accession>A0A7W9SU57</accession>
<gene>
    <name evidence="4" type="ORF">HNQ39_004703</name>
</gene>
<evidence type="ECO:0000256" key="2">
    <source>
        <dbReference type="PROSITE-ProRule" id="PRU00169"/>
    </source>
</evidence>
<dbReference type="PANTHER" id="PTHR48111">
    <property type="entry name" value="REGULATOR OF RPOS"/>
    <property type="match status" value="1"/>
</dbReference>
<dbReference type="GO" id="GO:0000976">
    <property type="term" value="F:transcription cis-regulatory region binding"/>
    <property type="evidence" value="ECO:0007669"/>
    <property type="project" value="TreeGrafter"/>
</dbReference>
<dbReference type="InterPro" id="IPR001789">
    <property type="entry name" value="Sig_transdc_resp-reg_receiver"/>
</dbReference>
<protein>
    <submittedName>
        <fullName evidence="4">DNA-binding NtrC family response regulator</fullName>
    </submittedName>
</protein>
<dbReference type="GO" id="GO:0005829">
    <property type="term" value="C:cytosol"/>
    <property type="evidence" value="ECO:0007669"/>
    <property type="project" value="TreeGrafter"/>
</dbReference>
<keyword evidence="5" id="KW-1185">Reference proteome</keyword>
<organism evidence="4 5">
    <name type="scientific">Armatimonas rosea</name>
    <dbReference type="NCBI Taxonomy" id="685828"/>
    <lineage>
        <taxon>Bacteria</taxon>
        <taxon>Bacillati</taxon>
        <taxon>Armatimonadota</taxon>
        <taxon>Armatimonadia</taxon>
        <taxon>Armatimonadales</taxon>
        <taxon>Armatimonadaceae</taxon>
        <taxon>Armatimonas</taxon>
    </lineage>
</organism>
<dbReference type="PROSITE" id="PS50110">
    <property type="entry name" value="RESPONSE_REGULATORY"/>
    <property type="match status" value="1"/>
</dbReference>
<sequence>MSKILIAEDEDGLRMLLERQLTRSGYTVHTAQDGQAALEALLREPFDLVISDMKMPRLDGMGLLREAQERHLPIDFVVLTGHGSLEGAVEAFKNGNVADYLLKPLEDIRMLSRIVAKALEARRLKEENARLSTALPETRQLEQLLELTECYLSLVQDRQLSVEEALVALPQEAPPGVAPSLTKAFITMARQRIASPPELALAA</sequence>
<dbReference type="CDD" id="cd17536">
    <property type="entry name" value="REC_YesN-like"/>
    <property type="match status" value="1"/>
</dbReference>
<comment type="caution">
    <text evidence="4">The sequence shown here is derived from an EMBL/GenBank/DDBJ whole genome shotgun (WGS) entry which is preliminary data.</text>
</comment>
<dbReference type="GO" id="GO:0000156">
    <property type="term" value="F:phosphorelay response regulator activity"/>
    <property type="evidence" value="ECO:0007669"/>
    <property type="project" value="TreeGrafter"/>
</dbReference>
<dbReference type="Pfam" id="PF00072">
    <property type="entry name" value="Response_reg"/>
    <property type="match status" value="1"/>
</dbReference>
<dbReference type="Gene3D" id="3.40.50.2300">
    <property type="match status" value="1"/>
</dbReference>
<dbReference type="SMART" id="SM00448">
    <property type="entry name" value="REC"/>
    <property type="match status" value="1"/>
</dbReference>
<dbReference type="AlphaFoldDB" id="A0A7W9SU57"/>
<evidence type="ECO:0000256" key="1">
    <source>
        <dbReference type="ARBA" id="ARBA00023125"/>
    </source>
</evidence>
<keyword evidence="2" id="KW-0597">Phosphoprotein</keyword>
<dbReference type="EMBL" id="JACHGW010000004">
    <property type="protein sequence ID" value="MBB6052882.1"/>
    <property type="molecule type" value="Genomic_DNA"/>
</dbReference>
<evidence type="ECO:0000313" key="5">
    <source>
        <dbReference type="Proteomes" id="UP000520814"/>
    </source>
</evidence>
<name>A0A7W9SU57_ARMRO</name>
<dbReference type="GO" id="GO:0006355">
    <property type="term" value="P:regulation of DNA-templated transcription"/>
    <property type="evidence" value="ECO:0007669"/>
    <property type="project" value="TreeGrafter"/>
</dbReference>
<dbReference type="InterPro" id="IPR039420">
    <property type="entry name" value="WalR-like"/>
</dbReference>
<dbReference type="PANTHER" id="PTHR48111:SF50">
    <property type="entry name" value="KDP OPERON TRANSCRIPTIONAL REGULATORY PROTEIN KDPE"/>
    <property type="match status" value="1"/>
</dbReference>
<feature type="modified residue" description="4-aspartylphosphate" evidence="2">
    <location>
        <position position="52"/>
    </location>
</feature>
<dbReference type="Proteomes" id="UP000520814">
    <property type="component" value="Unassembled WGS sequence"/>
</dbReference>
<reference evidence="4 5" key="1">
    <citation type="submission" date="2020-08" db="EMBL/GenBank/DDBJ databases">
        <title>Genomic Encyclopedia of Type Strains, Phase IV (KMG-IV): sequencing the most valuable type-strain genomes for metagenomic binning, comparative biology and taxonomic classification.</title>
        <authorList>
            <person name="Goeker M."/>
        </authorList>
    </citation>
    <scope>NUCLEOTIDE SEQUENCE [LARGE SCALE GENOMIC DNA]</scope>
    <source>
        <strain evidence="4 5">DSM 23562</strain>
    </source>
</reference>
<feature type="domain" description="Response regulatory" evidence="3">
    <location>
        <begin position="3"/>
        <end position="118"/>
    </location>
</feature>
<dbReference type="GO" id="GO:0032993">
    <property type="term" value="C:protein-DNA complex"/>
    <property type="evidence" value="ECO:0007669"/>
    <property type="project" value="TreeGrafter"/>
</dbReference>
<evidence type="ECO:0000259" key="3">
    <source>
        <dbReference type="PROSITE" id="PS50110"/>
    </source>
</evidence>
<dbReference type="SUPFAM" id="SSF52172">
    <property type="entry name" value="CheY-like"/>
    <property type="match status" value="1"/>
</dbReference>
<dbReference type="RefSeq" id="WP_184202599.1">
    <property type="nucleotide sequence ID" value="NZ_JACHGW010000004.1"/>
</dbReference>
<evidence type="ECO:0000313" key="4">
    <source>
        <dbReference type="EMBL" id="MBB6052882.1"/>
    </source>
</evidence>
<keyword evidence="1 4" id="KW-0238">DNA-binding</keyword>